<name>A0A918FFD3_9DEIO</name>
<dbReference type="Proteomes" id="UP000603865">
    <property type="component" value="Unassembled WGS sequence"/>
</dbReference>
<reference evidence="1" key="2">
    <citation type="submission" date="2020-09" db="EMBL/GenBank/DDBJ databases">
        <authorList>
            <person name="Sun Q."/>
            <person name="Ohkuma M."/>
        </authorList>
    </citation>
    <scope>NUCLEOTIDE SEQUENCE</scope>
    <source>
        <strain evidence="1">JCM 31311</strain>
    </source>
</reference>
<dbReference type="EMBL" id="BMQL01000064">
    <property type="protein sequence ID" value="GGR34630.1"/>
    <property type="molecule type" value="Genomic_DNA"/>
</dbReference>
<proteinExistence type="predicted"/>
<accession>A0A918FFD3</accession>
<keyword evidence="2" id="KW-1185">Reference proteome</keyword>
<sequence length="82" mass="8468">MSAPTQQAAIDSNILNALLRHEPNAAQIAALLGQLKRTHGLMICPVVYAKLLAGPGATGPILERLLTGAGVLLELSLCTLAV</sequence>
<comment type="caution">
    <text evidence="1">The sequence shown here is derived from an EMBL/GenBank/DDBJ whole genome shotgun (WGS) entry which is preliminary data.</text>
</comment>
<organism evidence="1 2">
    <name type="scientific">Deinococcus ruber</name>
    <dbReference type="NCBI Taxonomy" id="1848197"/>
    <lineage>
        <taxon>Bacteria</taxon>
        <taxon>Thermotogati</taxon>
        <taxon>Deinococcota</taxon>
        <taxon>Deinococci</taxon>
        <taxon>Deinococcales</taxon>
        <taxon>Deinococcaceae</taxon>
        <taxon>Deinococcus</taxon>
    </lineage>
</organism>
<evidence type="ECO:0000313" key="2">
    <source>
        <dbReference type="Proteomes" id="UP000603865"/>
    </source>
</evidence>
<reference evidence="1" key="1">
    <citation type="journal article" date="2014" name="Int. J. Syst. Evol. Microbiol.">
        <title>Complete genome sequence of Corynebacterium casei LMG S-19264T (=DSM 44701T), isolated from a smear-ripened cheese.</title>
        <authorList>
            <consortium name="US DOE Joint Genome Institute (JGI-PGF)"/>
            <person name="Walter F."/>
            <person name="Albersmeier A."/>
            <person name="Kalinowski J."/>
            <person name="Ruckert C."/>
        </authorList>
    </citation>
    <scope>NUCLEOTIDE SEQUENCE</scope>
    <source>
        <strain evidence="1">JCM 31311</strain>
    </source>
</reference>
<dbReference type="AlphaFoldDB" id="A0A918FFD3"/>
<gene>
    <name evidence="1" type="ORF">GCM10008957_50920</name>
</gene>
<evidence type="ECO:0000313" key="1">
    <source>
        <dbReference type="EMBL" id="GGR34630.1"/>
    </source>
</evidence>
<evidence type="ECO:0008006" key="3">
    <source>
        <dbReference type="Google" id="ProtNLM"/>
    </source>
</evidence>
<protein>
    <recommendedName>
        <fullName evidence="3">PIN domain-containing protein</fullName>
    </recommendedName>
</protein>